<name>A0A7W4YVQ7_9HYPH</name>
<keyword evidence="3" id="KW-1185">Reference proteome</keyword>
<dbReference type="Proteomes" id="UP000532010">
    <property type="component" value="Unassembled WGS sequence"/>
</dbReference>
<dbReference type="InterPro" id="IPR036291">
    <property type="entry name" value="NAD(P)-bd_dom_sf"/>
</dbReference>
<dbReference type="GO" id="GO:0003978">
    <property type="term" value="F:UDP-glucose 4-epimerase activity"/>
    <property type="evidence" value="ECO:0007669"/>
    <property type="project" value="UniProtKB-EC"/>
</dbReference>
<dbReference type="Pfam" id="PF01370">
    <property type="entry name" value="Epimerase"/>
    <property type="match status" value="1"/>
</dbReference>
<evidence type="ECO:0000313" key="2">
    <source>
        <dbReference type="EMBL" id="MBB3018712.1"/>
    </source>
</evidence>
<dbReference type="RefSeq" id="WP_183449193.1">
    <property type="nucleotide sequence ID" value="NZ_JACHWB010000002.1"/>
</dbReference>
<dbReference type="InterPro" id="IPR001509">
    <property type="entry name" value="Epimerase_deHydtase"/>
</dbReference>
<dbReference type="EC" id="5.1.3.2" evidence="2"/>
<organism evidence="2 3">
    <name type="scientific">Microvirga lupini</name>
    <dbReference type="NCBI Taxonomy" id="420324"/>
    <lineage>
        <taxon>Bacteria</taxon>
        <taxon>Pseudomonadati</taxon>
        <taxon>Pseudomonadota</taxon>
        <taxon>Alphaproteobacteria</taxon>
        <taxon>Hyphomicrobiales</taxon>
        <taxon>Methylobacteriaceae</taxon>
        <taxon>Microvirga</taxon>
    </lineage>
</organism>
<dbReference type="EMBL" id="JACHWB010000002">
    <property type="protein sequence ID" value="MBB3018712.1"/>
    <property type="molecule type" value="Genomic_DNA"/>
</dbReference>
<accession>A0A7W4YVQ7</accession>
<keyword evidence="2" id="KW-0413">Isomerase</keyword>
<dbReference type="AlphaFoldDB" id="A0A7W4YVQ7"/>
<evidence type="ECO:0000313" key="3">
    <source>
        <dbReference type="Proteomes" id="UP000532010"/>
    </source>
</evidence>
<gene>
    <name evidence="2" type="ORF">FHR70_001766</name>
</gene>
<protein>
    <submittedName>
        <fullName evidence="2">UDP-glucose 4-epimerase</fullName>
        <ecNumber evidence="2">5.1.3.2</ecNumber>
    </submittedName>
</protein>
<comment type="caution">
    <text evidence="2">The sequence shown here is derived from an EMBL/GenBank/DDBJ whole genome shotgun (WGS) entry which is preliminary data.</text>
</comment>
<dbReference type="SUPFAM" id="SSF51735">
    <property type="entry name" value="NAD(P)-binding Rossmann-fold domains"/>
    <property type="match status" value="1"/>
</dbReference>
<evidence type="ECO:0000259" key="1">
    <source>
        <dbReference type="Pfam" id="PF01370"/>
    </source>
</evidence>
<dbReference type="Gene3D" id="3.40.50.720">
    <property type="entry name" value="NAD(P)-binding Rossmann-like Domain"/>
    <property type="match status" value="1"/>
</dbReference>
<reference evidence="2 3" key="1">
    <citation type="submission" date="2020-08" db="EMBL/GenBank/DDBJ databases">
        <title>The Agave Microbiome: Exploring the role of microbial communities in plant adaptations to desert environments.</title>
        <authorList>
            <person name="Partida-Martinez L.P."/>
        </authorList>
    </citation>
    <scope>NUCLEOTIDE SEQUENCE [LARGE SCALE GENOMIC DNA]</scope>
    <source>
        <strain evidence="2 3">AT3.9</strain>
    </source>
</reference>
<sequence length="324" mass="35962">MIIFQRPITECGRRTSLHVIALFGMGLVGRAIAASLLRLSEWASQELAFSWVDPSQRLVDKSIIEQFIIRPADLPIDDKVHGIGQLDIVWVAGRAGFGSSQADVEQEFDAFCDVLEIAEHLCQKIPMASHAFHLFSSAGGLFEGQRQVHRDSMPEPKRPYGALKLEQERHLAAATQHVSKLIYRPSSVYGYSGTGLRIGLVSALVQNAIRHRVSQIFGEPHTIRDYVLASDIGSFVGNRLMARPRKSETFLLASGRPSTMFEMLRKTEQAVGRKLYCQFDSQPSNASHISFSKSALPDDWSPSDLDTGIRQTALQLRGAFVRNG</sequence>
<proteinExistence type="predicted"/>
<feature type="domain" description="NAD-dependent epimerase/dehydratase" evidence="1">
    <location>
        <begin position="26"/>
        <end position="232"/>
    </location>
</feature>